<name>A0A0N0U3Q0_9HYME</name>
<gene>
    <name evidence="1" type="ORF">WN51_04831</name>
</gene>
<dbReference type="STRING" id="166423.A0A0N0U3Q0"/>
<protein>
    <submittedName>
        <fullName evidence="1">Uncharacterized protein</fullName>
    </submittedName>
</protein>
<accession>A0A0N0U3Q0</accession>
<dbReference type="AlphaFoldDB" id="A0A0N0U3Q0"/>
<dbReference type="EMBL" id="KQ435863">
    <property type="protein sequence ID" value="KOX70428.1"/>
    <property type="molecule type" value="Genomic_DNA"/>
</dbReference>
<sequence>MGLEKSRILVLTQNRYDTVSYVLKHRCGFLTHSIFKERLNFLVKLMSVAVAADVVHSIDDLDEATECALICTLMKYFLSTVGCDDDTVHMRPALEIYVFGSNKRVLPFRGYFFINHTVSPVFECFYPFNVTAGGFGGSMIAGASGFNLVVITHALCEEGYDKEWSVRKSLGKMLRVRPSSLTLGGVNYRRMVLEATGGTNKRSNVLFDEICNKAIFLLLRLVRRDHSEEWFRDDLKIISNSLDHSTTIDIYFRGTVVCSLWTI</sequence>
<organism evidence="1 2">
    <name type="scientific">Melipona quadrifasciata</name>
    <dbReference type="NCBI Taxonomy" id="166423"/>
    <lineage>
        <taxon>Eukaryota</taxon>
        <taxon>Metazoa</taxon>
        <taxon>Ecdysozoa</taxon>
        <taxon>Arthropoda</taxon>
        <taxon>Hexapoda</taxon>
        <taxon>Insecta</taxon>
        <taxon>Pterygota</taxon>
        <taxon>Neoptera</taxon>
        <taxon>Endopterygota</taxon>
        <taxon>Hymenoptera</taxon>
        <taxon>Apocrita</taxon>
        <taxon>Aculeata</taxon>
        <taxon>Apoidea</taxon>
        <taxon>Anthophila</taxon>
        <taxon>Apidae</taxon>
        <taxon>Melipona</taxon>
    </lineage>
</organism>
<evidence type="ECO:0000313" key="1">
    <source>
        <dbReference type="EMBL" id="KOX70428.1"/>
    </source>
</evidence>
<reference evidence="1 2" key="1">
    <citation type="submission" date="2015-07" db="EMBL/GenBank/DDBJ databases">
        <title>The genome of Melipona quadrifasciata.</title>
        <authorList>
            <person name="Pan H."/>
            <person name="Kapheim K."/>
        </authorList>
    </citation>
    <scope>NUCLEOTIDE SEQUENCE [LARGE SCALE GENOMIC DNA]</scope>
    <source>
        <strain evidence="1">0111107301</strain>
        <tissue evidence="1">Whole body</tissue>
    </source>
</reference>
<dbReference type="Proteomes" id="UP000053105">
    <property type="component" value="Unassembled WGS sequence"/>
</dbReference>
<proteinExistence type="predicted"/>
<keyword evidence="2" id="KW-1185">Reference proteome</keyword>
<evidence type="ECO:0000313" key="2">
    <source>
        <dbReference type="Proteomes" id="UP000053105"/>
    </source>
</evidence>